<evidence type="ECO:0000256" key="2">
    <source>
        <dbReference type="ARBA" id="ARBA00022536"/>
    </source>
</evidence>
<dbReference type="InterPro" id="IPR000719">
    <property type="entry name" value="Prot_kinase_dom"/>
</dbReference>
<feature type="compositionally biased region" description="Polar residues" evidence="9">
    <location>
        <begin position="129"/>
        <end position="142"/>
    </location>
</feature>
<dbReference type="EMBL" id="OIVN01000512">
    <property type="protein sequence ID" value="SPC81380.1"/>
    <property type="molecule type" value="Genomic_DNA"/>
</dbReference>
<dbReference type="Pfam" id="PF00954">
    <property type="entry name" value="S_locus_glycop"/>
    <property type="match status" value="1"/>
</dbReference>
<sequence>MGQTSAFGIWKIIVNRYTSVSRSNIVNLKRELNNIKKNSDSVTDYLQKIKDARNKLVSVGIHIDDEEILHIILQGLPSEFHSFTSAMLTKNEAIKFEELHTLMKTEEDLLRSATDNSKEIAHMAMVANKDSQPMYNNSSTGHYNGNRGRGRNQNRGRGGNGGRFQNYNNGRGGFSQGSFNNGAKAQQGQSIVKPGSLLTPTTNSSWLSPSDLYAFGFYKQGNGYAVGVFLIGIPQKTVVWTANRDNPPLPDDVKLNFTSDGRLVLQSTQVLSESNQSTRIFRLLMQGDGNLVQYPVGTQVVPGYDYWSTSTNGKGNNVSLCLDDDAHLYLLNSSGTYLMNLTQGGYPRNGVVYLMRIDADGILRLYSHNLAQNGNRSVLWASTDDKCDPKGICGLNGFCVTSNQDFDCICLPGFAFVNQSKKTSGCERNFTAESCEVGSLRYTMEAVPNTTWENANFSILLLPTKEDCIAACLGDCNCEAVLFKNGECNKQRLPLRFGRRSQSESNVALIKVELEKVTDGFKEELGRGAFGTVYKGVIGNDKKNLVRLLGYCHDGPNRLLVYEYMSNGSLADVLFTPEKQPCWNERMEIACNVARGILYLHEECMPHIIHCDIKPQNILMDEYRGTRGYVAPEWHRKSPVTVKVDVYSFGVVLLEIICCRKNVDYNLSEEEAILEEWACHCFETGESDKLVNDEDVDKGQLERMIKVAIWCIQDEPSIRPSMKKVLLMLEGTVEILIPPSLTIVTTM</sequence>
<dbReference type="Pfam" id="PF14223">
    <property type="entry name" value="Retrotran_gag_2"/>
    <property type="match status" value="1"/>
</dbReference>
<evidence type="ECO:0000313" key="14">
    <source>
        <dbReference type="EMBL" id="SPC81380.1"/>
    </source>
</evidence>
<dbReference type="Gene3D" id="2.90.10.10">
    <property type="entry name" value="Bulb-type lectin domain"/>
    <property type="match status" value="1"/>
</dbReference>
<comment type="catalytic activity">
    <reaction evidence="6">
        <text>L-threonyl-[protein] + ATP = O-phospho-L-threonyl-[protein] + ADP + H(+)</text>
        <dbReference type="Rhea" id="RHEA:46608"/>
        <dbReference type="Rhea" id="RHEA-COMP:11060"/>
        <dbReference type="Rhea" id="RHEA-COMP:11605"/>
        <dbReference type="ChEBI" id="CHEBI:15378"/>
        <dbReference type="ChEBI" id="CHEBI:30013"/>
        <dbReference type="ChEBI" id="CHEBI:30616"/>
        <dbReference type="ChEBI" id="CHEBI:61977"/>
        <dbReference type="ChEBI" id="CHEBI:456216"/>
        <dbReference type="EC" id="2.7.11.1"/>
    </reaction>
</comment>
<feature type="domain" description="Protein kinase" evidence="10">
    <location>
        <begin position="467"/>
        <end position="737"/>
    </location>
</feature>
<organism evidence="14">
    <name type="scientific">Fagus sylvatica</name>
    <name type="common">Beechnut</name>
    <dbReference type="NCBI Taxonomy" id="28930"/>
    <lineage>
        <taxon>Eukaryota</taxon>
        <taxon>Viridiplantae</taxon>
        <taxon>Streptophyta</taxon>
        <taxon>Embryophyta</taxon>
        <taxon>Tracheophyta</taxon>
        <taxon>Spermatophyta</taxon>
        <taxon>Magnoliopsida</taxon>
        <taxon>eudicotyledons</taxon>
        <taxon>Gunneridae</taxon>
        <taxon>Pentapetalae</taxon>
        <taxon>rosids</taxon>
        <taxon>fabids</taxon>
        <taxon>Fagales</taxon>
        <taxon>Fagaceae</taxon>
        <taxon>Fagus</taxon>
    </lineage>
</organism>
<dbReference type="PANTHER" id="PTHR47976">
    <property type="entry name" value="G-TYPE LECTIN S-RECEPTOR-LIKE SERINE/THREONINE-PROTEIN KINASE SD2-5"/>
    <property type="match status" value="1"/>
</dbReference>
<dbReference type="Pfam" id="PF07714">
    <property type="entry name" value="PK_Tyr_Ser-Thr"/>
    <property type="match status" value="1"/>
</dbReference>
<keyword evidence="3" id="KW-0732">Signal</keyword>
<comment type="catalytic activity">
    <reaction evidence="7">
        <text>L-seryl-[protein] + ATP = O-phospho-L-seryl-[protein] + ADP + H(+)</text>
        <dbReference type="Rhea" id="RHEA:17989"/>
        <dbReference type="Rhea" id="RHEA-COMP:9863"/>
        <dbReference type="Rhea" id="RHEA-COMP:11604"/>
        <dbReference type="ChEBI" id="CHEBI:15378"/>
        <dbReference type="ChEBI" id="CHEBI:29999"/>
        <dbReference type="ChEBI" id="CHEBI:30616"/>
        <dbReference type="ChEBI" id="CHEBI:83421"/>
        <dbReference type="ChEBI" id="CHEBI:456216"/>
        <dbReference type="EC" id="2.7.11.1"/>
    </reaction>
</comment>
<dbReference type="Gene3D" id="1.10.510.10">
    <property type="entry name" value="Transferase(Phosphotransferase) domain 1"/>
    <property type="match status" value="2"/>
</dbReference>
<dbReference type="SMART" id="SM00108">
    <property type="entry name" value="B_lectin"/>
    <property type="match status" value="1"/>
</dbReference>
<proteinExistence type="predicted"/>
<evidence type="ECO:0000259" key="10">
    <source>
        <dbReference type="PROSITE" id="PS50011"/>
    </source>
</evidence>
<dbReference type="SUPFAM" id="SSF56112">
    <property type="entry name" value="Protein kinase-like (PK-like)"/>
    <property type="match status" value="1"/>
</dbReference>
<feature type="compositionally biased region" description="Polar residues" evidence="9">
    <location>
        <begin position="176"/>
        <end position="188"/>
    </location>
</feature>
<dbReference type="CDD" id="cd00054">
    <property type="entry name" value="EGF_CA"/>
    <property type="match status" value="1"/>
</dbReference>
<dbReference type="GO" id="GO:0005524">
    <property type="term" value="F:ATP binding"/>
    <property type="evidence" value="ECO:0007669"/>
    <property type="project" value="InterPro"/>
</dbReference>
<evidence type="ECO:0000256" key="4">
    <source>
        <dbReference type="ARBA" id="ARBA00023157"/>
    </source>
</evidence>
<dbReference type="PANTHER" id="PTHR47976:SF7">
    <property type="entry name" value="RECEPTOR-LIKE SERINE_THREONINE-PROTEIN KINASE"/>
    <property type="match status" value="1"/>
</dbReference>
<dbReference type="GO" id="GO:0004674">
    <property type="term" value="F:protein serine/threonine kinase activity"/>
    <property type="evidence" value="ECO:0007669"/>
    <property type="project" value="UniProtKB-EC"/>
</dbReference>
<feature type="domain" description="Bulb-type lectin" evidence="12">
    <location>
        <begin position="182"/>
        <end position="343"/>
    </location>
</feature>
<keyword evidence="2 8" id="KW-0245">EGF-like domain</keyword>
<evidence type="ECO:0000256" key="9">
    <source>
        <dbReference type="SAM" id="MobiDB-lite"/>
    </source>
</evidence>
<dbReference type="InterPro" id="IPR003609">
    <property type="entry name" value="Pan_app"/>
</dbReference>
<dbReference type="SMART" id="SM00220">
    <property type="entry name" value="S_TKc"/>
    <property type="match status" value="1"/>
</dbReference>
<evidence type="ECO:0000256" key="3">
    <source>
        <dbReference type="ARBA" id="ARBA00022729"/>
    </source>
</evidence>
<evidence type="ECO:0000256" key="6">
    <source>
        <dbReference type="ARBA" id="ARBA00047899"/>
    </source>
</evidence>
<gene>
    <name evidence="14" type="ORF">FSB_LOCUS9262</name>
</gene>
<dbReference type="InterPro" id="IPR000742">
    <property type="entry name" value="EGF"/>
</dbReference>
<dbReference type="PROSITE" id="PS50011">
    <property type="entry name" value="PROTEIN_KINASE_DOM"/>
    <property type="match status" value="1"/>
</dbReference>
<protein>
    <recommendedName>
        <fullName evidence="1">non-specific serine/threonine protein kinase</fullName>
        <ecNumber evidence="1">2.7.11.1</ecNumber>
    </recommendedName>
</protein>
<feature type="region of interest" description="Disordered" evidence="9">
    <location>
        <begin position="127"/>
        <end position="188"/>
    </location>
</feature>
<dbReference type="InterPro" id="IPR001245">
    <property type="entry name" value="Ser-Thr/Tyr_kinase_cat_dom"/>
</dbReference>
<dbReference type="GO" id="GO:0048544">
    <property type="term" value="P:recognition of pollen"/>
    <property type="evidence" value="ECO:0007669"/>
    <property type="project" value="InterPro"/>
</dbReference>
<dbReference type="PROSITE" id="PS50927">
    <property type="entry name" value="BULB_LECTIN"/>
    <property type="match status" value="1"/>
</dbReference>
<dbReference type="InterPro" id="IPR001480">
    <property type="entry name" value="Bulb-type_lectin_dom"/>
</dbReference>
<dbReference type="PROSITE" id="PS50026">
    <property type="entry name" value="EGF_3"/>
    <property type="match status" value="1"/>
</dbReference>
<evidence type="ECO:0000256" key="5">
    <source>
        <dbReference type="ARBA" id="ARBA00023180"/>
    </source>
</evidence>
<dbReference type="InterPro" id="IPR036426">
    <property type="entry name" value="Bulb-type_lectin_dom_sf"/>
</dbReference>
<keyword evidence="4" id="KW-1015">Disulfide bond</keyword>
<dbReference type="AlphaFoldDB" id="A0A2N9F311"/>
<dbReference type="EC" id="2.7.11.1" evidence="1"/>
<dbReference type="InterPro" id="IPR051343">
    <property type="entry name" value="G-type_lectin_kinases/EP1-like"/>
</dbReference>
<dbReference type="PROSITE" id="PS00108">
    <property type="entry name" value="PROTEIN_KINASE_ST"/>
    <property type="match status" value="1"/>
</dbReference>
<dbReference type="PROSITE" id="PS50948">
    <property type="entry name" value="PAN"/>
    <property type="match status" value="1"/>
</dbReference>
<keyword evidence="5" id="KW-0325">Glycoprotein</keyword>
<dbReference type="InterPro" id="IPR000858">
    <property type="entry name" value="S_locus_glycoprot_dom"/>
</dbReference>
<name>A0A2N9F311_FAGSY</name>
<evidence type="ECO:0000259" key="11">
    <source>
        <dbReference type="PROSITE" id="PS50026"/>
    </source>
</evidence>
<evidence type="ECO:0000259" key="13">
    <source>
        <dbReference type="PROSITE" id="PS50948"/>
    </source>
</evidence>
<feature type="domain" description="EGF-like" evidence="11">
    <location>
        <begin position="383"/>
        <end position="420"/>
    </location>
</feature>
<feature type="domain" description="Apple" evidence="13">
    <location>
        <begin position="435"/>
        <end position="514"/>
    </location>
</feature>
<dbReference type="SUPFAM" id="SSF51110">
    <property type="entry name" value="alpha-D-mannose-specific plant lectins"/>
    <property type="match status" value="1"/>
</dbReference>
<dbReference type="InterPro" id="IPR008271">
    <property type="entry name" value="Ser/Thr_kinase_AS"/>
</dbReference>
<dbReference type="FunFam" id="2.90.10.10:FF:000026">
    <property type="entry name" value="Serine/threonine-protein kinase"/>
    <property type="match status" value="1"/>
</dbReference>
<dbReference type="InterPro" id="IPR011009">
    <property type="entry name" value="Kinase-like_dom_sf"/>
</dbReference>
<evidence type="ECO:0000259" key="12">
    <source>
        <dbReference type="PROSITE" id="PS50927"/>
    </source>
</evidence>
<comment type="caution">
    <text evidence="8">Lacks conserved residue(s) required for the propagation of feature annotation.</text>
</comment>
<evidence type="ECO:0000256" key="7">
    <source>
        <dbReference type="ARBA" id="ARBA00048679"/>
    </source>
</evidence>
<evidence type="ECO:0000256" key="1">
    <source>
        <dbReference type="ARBA" id="ARBA00012513"/>
    </source>
</evidence>
<evidence type="ECO:0000256" key="8">
    <source>
        <dbReference type="PROSITE-ProRule" id="PRU00076"/>
    </source>
</evidence>
<dbReference type="Pfam" id="PF00069">
    <property type="entry name" value="Pkinase"/>
    <property type="match status" value="1"/>
</dbReference>
<reference evidence="14" key="1">
    <citation type="submission" date="2018-02" db="EMBL/GenBank/DDBJ databases">
        <authorList>
            <person name="Cohen D.B."/>
            <person name="Kent A.D."/>
        </authorList>
    </citation>
    <scope>NUCLEOTIDE SEQUENCE</scope>
</reference>
<accession>A0A2N9F311</accession>